<dbReference type="PANTHER" id="PTHR23542:SF1">
    <property type="entry name" value="MAJOR FACILITATOR SUPERFAMILY (MFS) PROFILE DOMAIN-CONTAINING PROTEIN"/>
    <property type="match status" value="1"/>
</dbReference>
<dbReference type="SUPFAM" id="SSF103473">
    <property type="entry name" value="MFS general substrate transporter"/>
    <property type="match status" value="1"/>
</dbReference>
<evidence type="ECO:0000313" key="3">
    <source>
        <dbReference type="EMBL" id="ACY96557.1"/>
    </source>
</evidence>
<dbReference type="InterPro" id="IPR036259">
    <property type="entry name" value="MFS_trans_sf"/>
</dbReference>
<dbReference type="STRING" id="471852.Tcur_0971"/>
<protein>
    <submittedName>
        <fullName evidence="3">Major facilitator superfamily MFS_1</fullName>
    </submittedName>
</protein>
<feature type="region of interest" description="Disordered" evidence="1">
    <location>
        <begin position="390"/>
        <end position="412"/>
    </location>
</feature>
<dbReference type="eggNOG" id="COG2814">
    <property type="taxonomic scope" value="Bacteria"/>
</dbReference>
<dbReference type="AlphaFoldDB" id="D1A7G8"/>
<dbReference type="PANTHER" id="PTHR23542">
    <property type="match status" value="1"/>
</dbReference>
<feature type="transmembrane region" description="Helical" evidence="2">
    <location>
        <begin position="243"/>
        <end position="264"/>
    </location>
</feature>
<organism evidence="3 4">
    <name type="scientific">Thermomonospora curvata (strain ATCC 19995 / DSM 43183 / JCM 3096 / KCTC 9072 / NBRC 15933 / NCIMB 10081 / Henssen B9)</name>
    <dbReference type="NCBI Taxonomy" id="471852"/>
    <lineage>
        <taxon>Bacteria</taxon>
        <taxon>Bacillati</taxon>
        <taxon>Actinomycetota</taxon>
        <taxon>Actinomycetes</taxon>
        <taxon>Streptosporangiales</taxon>
        <taxon>Thermomonosporaceae</taxon>
        <taxon>Thermomonospora</taxon>
    </lineage>
</organism>
<evidence type="ECO:0000256" key="1">
    <source>
        <dbReference type="SAM" id="MobiDB-lite"/>
    </source>
</evidence>
<feature type="transmembrane region" description="Helical" evidence="2">
    <location>
        <begin position="333"/>
        <end position="355"/>
    </location>
</feature>
<keyword evidence="2" id="KW-0812">Transmembrane</keyword>
<dbReference type="Gene3D" id="1.20.1250.20">
    <property type="entry name" value="MFS general substrate transporter like domains"/>
    <property type="match status" value="2"/>
</dbReference>
<dbReference type="Proteomes" id="UP000001918">
    <property type="component" value="Chromosome"/>
</dbReference>
<feature type="transmembrane region" description="Helical" evidence="2">
    <location>
        <begin position="214"/>
        <end position="237"/>
    </location>
</feature>
<keyword evidence="2" id="KW-0472">Membrane</keyword>
<feature type="transmembrane region" description="Helical" evidence="2">
    <location>
        <begin position="138"/>
        <end position="162"/>
    </location>
</feature>
<gene>
    <name evidence="3" type="ordered locus">Tcur_0971</name>
</gene>
<dbReference type="InterPro" id="IPR011701">
    <property type="entry name" value="MFS"/>
</dbReference>
<feature type="transmembrane region" description="Helical" evidence="2">
    <location>
        <begin position="361"/>
        <end position="381"/>
    </location>
</feature>
<dbReference type="EMBL" id="CP001738">
    <property type="protein sequence ID" value="ACY96557.1"/>
    <property type="molecule type" value="Genomic_DNA"/>
</dbReference>
<dbReference type="KEGG" id="tcu:Tcur_0971"/>
<evidence type="ECO:0000313" key="4">
    <source>
        <dbReference type="Proteomes" id="UP000001918"/>
    </source>
</evidence>
<dbReference type="HOGENOM" id="CLU_033532_3_1_11"/>
<name>D1A7G8_THECD</name>
<feature type="transmembrane region" description="Helical" evidence="2">
    <location>
        <begin position="299"/>
        <end position="321"/>
    </location>
</feature>
<sequence length="412" mass="41141">MRAYVALLRLPHAARLLGGTLLGRLPNGMGALAIVLHVRAEGGSYPLAGALAAVYGLATAAGQPVLGRAMDRFGQPWVLLGSAWAAAAGFVLLAAVGADPPAAAVAAVVLAGFATPPLEAGLRALWPAVLPGPAHVRAAYALDAASQEVLFTAGPLIVVAAAALSTEAALWLTGALGVAGTLVVASSPPSRRWRGEPRAADWAGPLRSAGMRTLLTALGCAGIALGVYSVAVVAYAERFGRDALSGMLLAAMSAGALTGGLVYGTRPWPGEDHRRLPYLLGALAVGYLPLASAPAPPVMLPLAFLSGIFLAPTLACSFTLVDRLAPRGTVTEAFAWIVAAIGVGAAAGSAVAGFGQDLAGVPGAFAGAGAGGLLALAVCLAGRRTLRPVPPAPASGGRDAPARRREEELNGL</sequence>
<feature type="compositionally biased region" description="Basic and acidic residues" evidence="1">
    <location>
        <begin position="400"/>
        <end position="412"/>
    </location>
</feature>
<dbReference type="Pfam" id="PF07690">
    <property type="entry name" value="MFS_1"/>
    <property type="match status" value="1"/>
</dbReference>
<proteinExistence type="predicted"/>
<keyword evidence="4" id="KW-1185">Reference proteome</keyword>
<reference evidence="3 4" key="1">
    <citation type="journal article" date="2011" name="Stand. Genomic Sci.">
        <title>Complete genome sequence of Thermomonospora curvata type strain (B9).</title>
        <authorList>
            <person name="Chertkov O."/>
            <person name="Sikorski J."/>
            <person name="Nolan M."/>
            <person name="Lapidus A."/>
            <person name="Lucas S."/>
            <person name="Del Rio T.G."/>
            <person name="Tice H."/>
            <person name="Cheng J.F."/>
            <person name="Goodwin L."/>
            <person name="Pitluck S."/>
            <person name="Liolios K."/>
            <person name="Ivanova N."/>
            <person name="Mavromatis K."/>
            <person name="Mikhailova N."/>
            <person name="Ovchinnikova G."/>
            <person name="Pati A."/>
            <person name="Chen A."/>
            <person name="Palaniappan K."/>
            <person name="Djao O.D."/>
            <person name="Land M."/>
            <person name="Hauser L."/>
            <person name="Chang Y.J."/>
            <person name="Jeffries C.D."/>
            <person name="Brettin T."/>
            <person name="Han C."/>
            <person name="Detter J.C."/>
            <person name="Rohde M."/>
            <person name="Goker M."/>
            <person name="Woyke T."/>
            <person name="Bristow J."/>
            <person name="Eisen J.A."/>
            <person name="Markowitz V."/>
            <person name="Hugenholtz P."/>
            <person name="Klenk H.P."/>
            <person name="Kyrpides N.C."/>
        </authorList>
    </citation>
    <scope>NUCLEOTIDE SEQUENCE [LARGE SCALE GENOMIC DNA]</scope>
    <source>
        <strain evidence="4">ATCC 19995 / DSM 43183 / JCM 3096 / KCTC 9072 / NBRC 15933 / NCIMB 10081 / Henssen B9</strain>
    </source>
</reference>
<keyword evidence="2" id="KW-1133">Transmembrane helix</keyword>
<dbReference type="RefSeq" id="WP_012851341.1">
    <property type="nucleotide sequence ID" value="NC_013510.1"/>
</dbReference>
<feature type="transmembrane region" description="Helical" evidence="2">
    <location>
        <begin position="77"/>
        <end position="96"/>
    </location>
</feature>
<feature type="transmembrane region" description="Helical" evidence="2">
    <location>
        <begin position="45"/>
        <end position="65"/>
    </location>
</feature>
<feature type="transmembrane region" description="Helical" evidence="2">
    <location>
        <begin position="21"/>
        <end position="39"/>
    </location>
</feature>
<evidence type="ECO:0000256" key="2">
    <source>
        <dbReference type="SAM" id="Phobius"/>
    </source>
</evidence>
<feature type="transmembrane region" description="Helical" evidence="2">
    <location>
        <begin position="276"/>
        <end position="293"/>
    </location>
</feature>
<dbReference type="GO" id="GO:0022857">
    <property type="term" value="F:transmembrane transporter activity"/>
    <property type="evidence" value="ECO:0007669"/>
    <property type="project" value="InterPro"/>
</dbReference>
<accession>D1A7G8</accession>